<dbReference type="EMBL" id="CAJVRL010000094">
    <property type="protein sequence ID" value="CAG8959979.1"/>
    <property type="molecule type" value="Genomic_DNA"/>
</dbReference>
<dbReference type="CDD" id="cd20071">
    <property type="entry name" value="SET_SMYD"/>
    <property type="match status" value="1"/>
</dbReference>
<dbReference type="InterPro" id="IPR001214">
    <property type="entry name" value="SET_dom"/>
</dbReference>
<gene>
    <name evidence="3" type="ORF">HYFRA_00012696</name>
</gene>
<sequence>MPRNINQVSEASNPEEVVQYALQKQDRSAATQSRVVDAQLSTESIPLDDPLLPTGLFPLADLRAFPNQNQENIAGTVISGSNSRTTFTATPDHRKGPNSPGADSPYPLPAANVSTPIRPGRDAFIANQVNNGGPSGQVKGSGLGVAPEKGNAPASIPIKSDTNANYSIWKHVQGGLFQSSIGSLMASLNADNSAEPPVLYIRLQDDRNNIPNFFGIDGTRENNSVQPAEAEPGLLTPFTDNEKYEIDPSYQMFATTTIPQDEVILHERCLVILEESNIFGQRDMRLADVQYTFQNAPPEAKRYLEALHPPTGGFRVMTETNHFTRHPNGHMVRRYYHKISNVRHCCHPNAQMTLLDDQSVILRAIRKIKKGDEVTVAYLEMDNEKTEPKMREIYNIHCSRRCVRCTTPATTIGQLQGQTDNTHRISEPAPVSQPGAPIPLQDYRLSNADTMKGSDQSQDNDSQKNMAVRGSFPNNSNPPANHGIPTPPQSVPPNDHRGDSCCSCGLGGSMKEWLSTLREKVSRVRGKVSEFCQRMSIKRHVVPRDSSAGGNQIPDAAVLTDAFRNLRSAPADDLTPTR</sequence>
<accession>A0A9N9L6F6</accession>
<dbReference type="PANTHER" id="PTHR47332">
    <property type="entry name" value="SET DOMAIN-CONTAINING PROTEIN 5"/>
    <property type="match status" value="1"/>
</dbReference>
<dbReference type="Pfam" id="PF00856">
    <property type="entry name" value="SET"/>
    <property type="match status" value="1"/>
</dbReference>
<feature type="domain" description="SET" evidence="2">
    <location>
        <begin position="232"/>
        <end position="379"/>
    </location>
</feature>
<feature type="compositionally biased region" description="Polar residues" evidence="1">
    <location>
        <begin position="74"/>
        <end position="89"/>
    </location>
</feature>
<evidence type="ECO:0000256" key="1">
    <source>
        <dbReference type="SAM" id="MobiDB-lite"/>
    </source>
</evidence>
<feature type="compositionally biased region" description="Polar residues" evidence="1">
    <location>
        <begin position="447"/>
        <end position="465"/>
    </location>
</feature>
<dbReference type="PROSITE" id="PS50280">
    <property type="entry name" value="SET"/>
    <property type="match status" value="1"/>
</dbReference>
<evidence type="ECO:0000313" key="3">
    <source>
        <dbReference type="EMBL" id="CAG8959979.1"/>
    </source>
</evidence>
<organism evidence="3 4">
    <name type="scientific">Hymenoscyphus fraxineus</name>
    <dbReference type="NCBI Taxonomy" id="746836"/>
    <lineage>
        <taxon>Eukaryota</taxon>
        <taxon>Fungi</taxon>
        <taxon>Dikarya</taxon>
        <taxon>Ascomycota</taxon>
        <taxon>Pezizomycotina</taxon>
        <taxon>Leotiomycetes</taxon>
        <taxon>Helotiales</taxon>
        <taxon>Helotiaceae</taxon>
        <taxon>Hymenoscyphus</taxon>
    </lineage>
</organism>
<dbReference type="InterPro" id="IPR046341">
    <property type="entry name" value="SET_dom_sf"/>
</dbReference>
<evidence type="ECO:0000313" key="4">
    <source>
        <dbReference type="Proteomes" id="UP000696280"/>
    </source>
</evidence>
<evidence type="ECO:0000259" key="2">
    <source>
        <dbReference type="PROSITE" id="PS50280"/>
    </source>
</evidence>
<protein>
    <recommendedName>
        <fullName evidence="2">SET domain-containing protein</fullName>
    </recommendedName>
</protein>
<feature type="region of interest" description="Disordered" evidence="1">
    <location>
        <begin position="74"/>
        <end position="112"/>
    </location>
</feature>
<dbReference type="Gene3D" id="2.170.270.10">
    <property type="entry name" value="SET domain"/>
    <property type="match status" value="1"/>
</dbReference>
<name>A0A9N9L6F6_9HELO</name>
<dbReference type="PANTHER" id="PTHR47332:SF4">
    <property type="entry name" value="SET DOMAIN-CONTAINING PROTEIN 5"/>
    <property type="match status" value="1"/>
</dbReference>
<dbReference type="Proteomes" id="UP000696280">
    <property type="component" value="Unassembled WGS sequence"/>
</dbReference>
<dbReference type="AlphaFoldDB" id="A0A9N9L6F6"/>
<dbReference type="InterPro" id="IPR053185">
    <property type="entry name" value="SET_domain_protein"/>
</dbReference>
<comment type="caution">
    <text evidence="3">The sequence shown here is derived from an EMBL/GenBank/DDBJ whole genome shotgun (WGS) entry which is preliminary data.</text>
</comment>
<proteinExistence type="predicted"/>
<reference evidence="3" key="1">
    <citation type="submission" date="2021-07" db="EMBL/GenBank/DDBJ databases">
        <authorList>
            <person name="Durling M."/>
        </authorList>
    </citation>
    <scope>NUCLEOTIDE SEQUENCE</scope>
</reference>
<dbReference type="OrthoDB" id="3516286at2759"/>
<keyword evidence="4" id="KW-1185">Reference proteome</keyword>
<dbReference type="SUPFAM" id="SSF82199">
    <property type="entry name" value="SET domain"/>
    <property type="match status" value="1"/>
</dbReference>
<feature type="region of interest" description="Disordered" evidence="1">
    <location>
        <begin position="414"/>
        <end position="496"/>
    </location>
</feature>